<dbReference type="NCBIfam" id="NF040878">
    <property type="entry name" value="SE1561_fam"/>
    <property type="match status" value="1"/>
</dbReference>
<organism evidence="1 2">
    <name type="scientific">Halobacillus alkaliphilus</name>
    <dbReference type="NCBI Taxonomy" id="396056"/>
    <lineage>
        <taxon>Bacteria</taxon>
        <taxon>Bacillati</taxon>
        <taxon>Bacillota</taxon>
        <taxon>Bacilli</taxon>
        <taxon>Bacillales</taxon>
        <taxon>Bacillaceae</taxon>
        <taxon>Halobacillus</taxon>
    </lineage>
</organism>
<keyword evidence="2" id="KW-1185">Reference proteome</keyword>
<gene>
    <name evidence="1" type="ORF">SAMN05216353_11430</name>
</gene>
<evidence type="ECO:0000313" key="2">
    <source>
        <dbReference type="Proteomes" id="UP000198897"/>
    </source>
</evidence>
<dbReference type="Proteomes" id="UP000198897">
    <property type="component" value="Unassembled WGS sequence"/>
</dbReference>
<sequence length="50" mass="6037">MTQQERIDDLKTRLSEFMVRIEELEPEETSVEDIDHLISMLEELENKMNK</sequence>
<accession>A0A1I2MNG3</accession>
<dbReference type="EMBL" id="FOOG01000014">
    <property type="protein sequence ID" value="SFF92648.1"/>
    <property type="molecule type" value="Genomic_DNA"/>
</dbReference>
<dbReference type="RefSeq" id="WP_175477851.1">
    <property type="nucleotide sequence ID" value="NZ_FOOG01000014.1"/>
</dbReference>
<protein>
    <submittedName>
        <fullName evidence="1">Uncharacterized protein</fullName>
    </submittedName>
</protein>
<evidence type="ECO:0000313" key="1">
    <source>
        <dbReference type="EMBL" id="SFF92648.1"/>
    </source>
</evidence>
<dbReference type="AlphaFoldDB" id="A0A1I2MNG3"/>
<dbReference type="InterPro" id="IPR047670">
    <property type="entry name" value="YfjT-like"/>
</dbReference>
<proteinExistence type="predicted"/>
<name>A0A1I2MNG3_9BACI</name>
<reference evidence="2" key="1">
    <citation type="submission" date="2016-10" db="EMBL/GenBank/DDBJ databases">
        <authorList>
            <person name="Varghese N."/>
            <person name="Submissions S."/>
        </authorList>
    </citation>
    <scope>NUCLEOTIDE SEQUENCE [LARGE SCALE GENOMIC DNA]</scope>
    <source>
        <strain evidence="2">FP5</strain>
    </source>
</reference>